<sequence length="96" mass="10486">LVNRSDWLPTPVTTAAGRELTRVTFLGPFISLSLLPDDGDVSHFSTISLSFYMSYGLERPVPWSDPCLGATRALERPYVKPGCVALQVASRACTLE</sequence>
<organism evidence="1 2">
    <name type="scientific">Plectus sambesii</name>
    <dbReference type="NCBI Taxonomy" id="2011161"/>
    <lineage>
        <taxon>Eukaryota</taxon>
        <taxon>Metazoa</taxon>
        <taxon>Ecdysozoa</taxon>
        <taxon>Nematoda</taxon>
        <taxon>Chromadorea</taxon>
        <taxon>Plectida</taxon>
        <taxon>Plectina</taxon>
        <taxon>Plectoidea</taxon>
        <taxon>Plectidae</taxon>
        <taxon>Plectus</taxon>
    </lineage>
</organism>
<proteinExistence type="predicted"/>
<name>A0A914VPM0_9BILA</name>
<reference evidence="2" key="1">
    <citation type="submission" date="2022-11" db="UniProtKB">
        <authorList>
            <consortium name="WormBaseParasite"/>
        </authorList>
    </citation>
    <scope>IDENTIFICATION</scope>
</reference>
<keyword evidence="1" id="KW-1185">Reference proteome</keyword>
<dbReference type="AlphaFoldDB" id="A0A914VPM0"/>
<evidence type="ECO:0000313" key="1">
    <source>
        <dbReference type="Proteomes" id="UP000887566"/>
    </source>
</evidence>
<dbReference type="WBParaSite" id="PSAMB.scaffold22888size467.g38753.t1">
    <property type="protein sequence ID" value="PSAMB.scaffold22888size467.g38753.t1"/>
    <property type="gene ID" value="PSAMB.scaffold22888size467.g38753"/>
</dbReference>
<dbReference type="Proteomes" id="UP000887566">
    <property type="component" value="Unplaced"/>
</dbReference>
<accession>A0A914VPM0</accession>
<protein>
    <submittedName>
        <fullName evidence="2">Uncharacterized protein</fullName>
    </submittedName>
</protein>
<evidence type="ECO:0000313" key="2">
    <source>
        <dbReference type="WBParaSite" id="PSAMB.scaffold22888size467.g38753.t1"/>
    </source>
</evidence>